<dbReference type="RefSeq" id="WP_117399897.1">
    <property type="nucleotide sequence ID" value="NZ_QVNQ01000004.1"/>
</dbReference>
<dbReference type="OrthoDB" id="871648at2"/>
<name>A0A372GGP7_9ACTN</name>
<feature type="domain" description="DUF6745" evidence="1">
    <location>
        <begin position="201"/>
        <end position="265"/>
    </location>
</feature>
<evidence type="ECO:0000259" key="1">
    <source>
        <dbReference type="Pfam" id="PF20530"/>
    </source>
</evidence>
<reference evidence="2 3" key="1">
    <citation type="submission" date="2018-08" db="EMBL/GenBank/DDBJ databases">
        <title>Actinomadura spongicola sp. nov., isolated from marine sponge Leucetta chagosensis.</title>
        <authorList>
            <person name="Li L."/>
            <person name="Lin H.W."/>
        </authorList>
    </citation>
    <scope>NUCLEOTIDE SEQUENCE [LARGE SCALE GENOMIC DNA]</scope>
    <source>
        <strain evidence="2 3">LHW52907</strain>
    </source>
</reference>
<evidence type="ECO:0000313" key="2">
    <source>
        <dbReference type="EMBL" id="RFS84556.1"/>
    </source>
</evidence>
<dbReference type="Proteomes" id="UP000262882">
    <property type="component" value="Unassembled WGS sequence"/>
</dbReference>
<proteinExistence type="predicted"/>
<keyword evidence="3" id="KW-1185">Reference proteome</keyword>
<comment type="caution">
    <text evidence="2">The sequence shown here is derived from an EMBL/GenBank/DDBJ whole genome shotgun (WGS) entry which is preliminary data.</text>
</comment>
<dbReference type="InterPro" id="IPR046633">
    <property type="entry name" value="DUF6745"/>
</dbReference>
<evidence type="ECO:0000313" key="3">
    <source>
        <dbReference type="Proteomes" id="UP000262882"/>
    </source>
</evidence>
<organism evidence="2 3">
    <name type="scientific">Actinomadura spongiicola</name>
    <dbReference type="NCBI Taxonomy" id="2303421"/>
    <lineage>
        <taxon>Bacteria</taxon>
        <taxon>Bacillati</taxon>
        <taxon>Actinomycetota</taxon>
        <taxon>Actinomycetes</taxon>
        <taxon>Streptosporangiales</taxon>
        <taxon>Thermomonosporaceae</taxon>
        <taxon>Actinomadura</taxon>
    </lineage>
</organism>
<dbReference type="Pfam" id="PF20530">
    <property type="entry name" value="DUF6745"/>
    <property type="match status" value="1"/>
</dbReference>
<gene>
    <name evidence="2" type="ORF">D0T12_13430</name>
</gene>
<accession>A0A372GGP7</accession>
<dbReference type="AlphaFoldDB" id="A0A372GGP7"/>
<protein>
    <recommendedName>
        <fullName evidence="1">DUF6745 domain-containing protein</fullName>
    </recommendedName>
</protein>
<dbReference type="EMBL" id="QVNQ01000004">
    <property type="protein sequence ID" value="RFS84556.1"/>
    <property type="molecule type" value="Genomic_DNA"/>
</dbReference>
<sequence length="291" mass="32833">MTALARREDAAFHPHTDVRYLSSRDRWREAAEFRREWLDHALSTRPADRRATERSLTAIYARLSRPRPRPRFVWVDSPKQAMPLVGGWPTVQDLYAWLRDPRPPGPPPLASDLAMVAHRLRGSLGAGVVHADPEVSPVLKGRRREPWPDLPPPEALRAGVPLGVVLHRGIHDAMHRTLGAGFRGPVHRALTGGSPGPVCWYGQQDAAWIAYYDVLHRLGLARYRPDDLDHLGHWAALARSCGWWWPGDEVCVVVERPESVHAEAVPGTRHDEVRLGRDGVRYRDGWHPRPG</sequence>